<feature type="transmembrane region" description="Helical" evidence="1">
    <location>
        <begin position="554"/>
        <end position="572"/>
    </location>
</feature>
<keyword evidence="1" id="KW-0472">Membrane</keyword>
<feature type="transmembrane region" description="Helical" evidence="1">
    <location>
        <begin position="615"/>
        <end position="637"/>
    </location>
</feature>
<feature type="transmembrane region" description="Helical" evidence="1">
    <location>
        <begin position="318"/>
        <end position="337"/>
    </location>
</feature>
<dbReference type="KEGG" id="ebm:SG0102_03860"/>
<dbReference type="EMBL" id="AP019309">
    <property type="protein sequence ID" value="BBH25452.1"/>
    <property type="molecule type" value="Genomic_DNA"/>
</dbReference>
<accession>A0A3G9J4E3</accession>
<feature type="transmembrane region" description="Helical" evidence="1">
    <location>
        <begin position="584"/>
        <end position="609"/>
    </location>
</feature>
<name>A0A3G9J4E3_9FIRM</name>
<feature type="transmembrane region" description="Helical" evidence="1">
    <location>
        <begin position="273"/>
        <end position="298"/>
    </location>
</feature>
<dbReference type="InParanoid" id="A0A3G9J4E3"/>
<feature type="transmembrane region" description="Helical" evidence="1">
    <location>
        <begin position="195"/>
        <end position="212"/>
    </location>
</feature>
<evidence type="ECO:0008006" key="4">
    <source>
        <dbReference type="Google" id="ProtNLM"/>
    </source>
</evidence>
<evidence type="ECO:0000313" key="3">
    <source>
        <dbReference type="Proteomes" id="UP000268059"/>
    </source>
</evidence>
<organism evidence="2 3">
    <name type="scientific">Intestinibaculum porci</name>
    <dbReference type="NCBI Taxonomy" id="2487118"/>
    <lineage>
        <taxon>Bacteria</taxon>
        <taxon>Bacillati</taxon>
        <taxon>Bacillota</taxon>
        <taxon>Erysipelotrichia</taxon>
        <taxon>Erysipelotrichales</taxon>
        <taxon>Erysipelotrichaceae</taxon>
        <taxon>Intestinibaculum</taxon>
    </lineage>
</organism>
<reference evidence="2 3" key="1">
    <citation type="submission" date="2018-11" db="EMBL/GenBank/DDBJ databases">
        <title>Novel Erysipelotrichaceae bacterium isolated from small intestine of a swine.</title>
        <authorList>
            <person name="Kim J.S."/>
            <person name="Choe H."/>
            <person name="Lee Y.R."/>
            <person name="Kim K.M."/>
            <person name="Park D.S."/>
        </authorList>
    </citation>
    <scope>NUCLEOTIDE SEQUENCE [LARGE SCALE GENOMIC DNA]</scope>
    <source>
        <strain evidence="2 3">SG0102</strain>
    </source>
</reference>
<gene>
    <name evidence="2" type="ORF">SG0102_03860</name>
</gene>
<dbReference type="RefSeq" id="WP_125118402.1">
    <property type="nucleotide sequence ID" value="NZ_AP019309.1"/>
</dbReference>
<evidence type="ECO:0000313" key="2">
    <source>
        <dbReference type="EMBL" id="BBH25452.1"/>
    </source>
</evidence>
<sequence length="652" mass="75763">MRKILVLFVVLVNILGFQMIVNIYQEQDVSDAYHLYGYKDGKYVYHAEMKYDVDQAKLLACLHHLSQKYDCMIYQEEANDEEKRIRYDILYAHSLKSLHLITNHHQVLSGDHYYSNQKGKGYYFYTLNKEYQVSLHHLTKLKGTQFTVVTQDFEVLKQIEETLSKGFPKQFLSFEKVTQEQYHGDLELRRNLKQMLILMSVCTLLILMIDVFKRSRTFGIMKSVGLSINTVLVKVFSFELSVCIIVPVLTLVILFILFIHVLNQATLSLLRSLAVFGTGEIICTIILIMIANGVMYHLNTLNQLKGQETHKGLLAVNYILKGLCLFLFAGVIVNSIGEIKQDGRFLLGSYDQVEGYYMINGLKRSYVNDGYNIEKYNEGKFDAMYDMYQRNYDYANKNGALYFEVSTMMIHDQPHDVLLVNQNYMKLVLPKQRFDKQAITYIVPPDISEQTILENINDTKATIKVVHHQIDQYPNFAAVQGQTIKHPYFAVYGDQAERINKSLFVNVYYRQKTLQKVLHYAHYENKVEITKTKDMVESYKASIKNDLYGQVEKIALPLTVLVLISVEYMYMYSKVYRLKRAVKYLLGQGIIGQYGDLFVELLLADLFLIVKDHSFNAYLFYTLTICVDLIIFIIMFIKLQQKNVTLILKGED</sequence>
<keyword evidence="1" id="KW-1133">Transmembrane helix</keyword>
<proteinExistence type="predicted"/>
<keyword evidence="3" id="KW-1185">Reference proteome</keyword>
<protein>
    <recommendedName>
        <fullName evidence="4">Bacteriocin-associated integral membrane protein</fullName>
    </recommendedName>
</protein>
<dbReference type="AlphaFoldDB" id="A0A3G9J4E3"/>
<keyword evidence="1" id="KW-0812">Transmembrane</keyword>
<feature type="transmembrane region" description="Helical" evidence="1">
    <location>
        <begin position="232"/>
        <end position="261"/>
    </location>
</feature>
<evidence type="ECO:0000256" key="1">
    <source>
        <dbReference type="SAM" id="Phobius"/>
    </source>
</evidence>
<dbReference type="Proteomes" id="UP000268059">
    <property type="component" value="Chromosome"/>
</dbReference>